<dbReference type="GO" id="GO:0015562">
    <property type="term" value="F:efflux transmembrane transporter activity"/>
    <property type="evidence" value="ECO:0007669"/>
    <property type="project" value="InterPro"/>
</dbReference>
<dbReference type="RefSeq" id="WP_128535953.1">
    <property type="nucleotide sequence ID" value="NZ_SBIW01000012.1"/>
</dbReference>
<protein>
    <submittedName>
        <fullName evidence="3">TolC family protein</fullName>
    </submittedName>
</protein>
<feature type="signal peptide" evidence="2">
    <location>
        <begin position="1"/>
        <end position="19"/>
    </location>
</feature>
<dbReference type="SUPFAM" id="SSF56954">
    <property type="entry name" value="Outer membrane efflux proteins (OEP)"/>
    <property type="match status" value="1"/>
</dbReference>
<evidence type="ECO:0000256" key="2">
    <source>
        <dbReference type="SAM" id="SignalP"/>
    </source>
</evidence>
<keyword evidence="4" id="KW-1185">Reference proteome</keyword>
<dbReference type="Gene3D" id="1.20.1600.10">
    <property type="entry name" value="Outer membrane efflux proteins (OEP)"/>
    <property type="match status" value="1"/>
</dbReference>
<feature type="coiled-coil region" evidence="1">
    <location>
        <begin position="326"/>
        <end position="353"/>
    </location>
</feature>
<feature type="chain" id="PRO_5018627821" evidence="2">
    <location>
        <begin position="20"/>
        <end position="411"/>
    </location>
</feature>
<dbReference type="PANTHER" id="PTHR30203">
    <property type="entry name" value="OUTER MEMBRANE CATION EFFLUX PROTEIN"/>
    <property type="match status" value="1"/>
</dbReference>
<sequence length="411" mass="46876">MKYIIYLFALILTTSTCYGQSKTLDDYLQHALKNSPLIKDLNNQVLAARIDSVRIRAGFKPQVALNAGGLYAPVIKGYGYAAAITNEHSLNGQVTVSKSFIGKDYLNTQFAAIGLSQDSLRNSVKLSEQDLRRTIIGQYITAYGSLQQQQFNQEVVTLLSKEEELLKKLTRSNVYRQSDYLTFLVTLKGAQLQLSQTKLQYKTDYATLNYLSGIADTTISEIAKPELQRAIVYDRSNSIFFKQYQLDSLRLANSRKLIDYSYRPKLSAFADGGYNSDLTSQYYKNFGASVGFSLTMPIYDGGQKQLAYKKLSLEQETQQVYKAFYFNQYKQQISQLNQQIKEYDKLITEINEQFKYSESLIKVNTQLMQTGDLKIADLILAINSYLSIKNQLAQNVISRLQLINQLNYWSR</sequence>
<gene>
    <name evidence="3" type="ORF">EPL05_20990</name>
</gene>
<dbReference type="EMBL" id="SBIW01000012">
    <property type="protein sequence ID" value="RWY48059.1"/>
    <property type="molecule type" value="Genomic_DNA"/>
</dbReference>
<evidence type="ECO:0000256" key="1">
    <source>
        <dbReference type="SAM" id="Coils"/>
    </source>
</evidence>
<dbReference type="Proteomes" id="UP000286701">
    <property type="component" value="Unassembled WGS sequence"/>
</dbReference>
<dbReference type="PANTHER" id="PTHR30203:SF30">
    <property type="entry name" value="OUTER MEMBRANE PROTEIN-RELATED"/>
    <property type="match status" value="1"/>
</dbReference>
<proteinExistence type="predicted"/>
<accession>A0A3S3YX59</accession>
<dbReference type="AlphaFoldDB" id="A0A3S3YX59"/>
<organism evidence="3 4">
    <name type="scientific">Mucilaginibacter gilvus</name>
    <dbReference type="NCBI Taxonomy" id="2305909"/>
    <lineage>
        <taxon>Bacteria</taxon>
        <taxon>Pseudomonadati</taxon>
        <taxon>Bacteroidota</taxon>
        <taxon>Sphingobacteriia</taxon>
        <taxon>Sphingobacteriales</taxon>
        <taxon>Sphingobacteriaceae</taxon>
        <taxon>Mucilaginibacter</taxon>
    </lineage>
</organism>
<reference evidence="3 4" key="1">
    <citation type="submission" date="2019-01" db="EMBL/GenBank/DDBJ databases">
        <title>Mucilaginibacter antarcticum sp. nov., isolated from antarctic soil.</title>
        <authorList>
            <person name="Yan Y.-Q."/>
            <person name="Du Z.-J."/>
        </authorList>
    </citation>
    <scope>NUCLEOTIDE SEQUENCE [LARGE SCALE GENOMIC DNA]</scope>
    <source>
        <strain evidence="3 4">F01003</strain>
    </source>
</reference>
<keyword evidence="2" id="KW-0732">Signal</keyword>
<dbReference type="OrthoDB" id="1091220at2"/>
<comment type="caution">
    <text evidence="3">The sequence shown here is derived from an EMBL/GenBank/DDBJ whole genome shotgun (WGS) entry which is preliminary data.</text>
</comment>
<evidence type="ECO:0000313" key="4">
    <source>
        <dbReference type="Proteomes" id="UP000286701"/>
    </source>
</evidence>
<evidence type="ECO:0000313" key="3">
    <source>
        <dbReference type="EMBL" id="RWY48059.1"/>
    </source>
</evidence>
<keyword evidence="1" id="KW-0175">Coiled coil</keyword>
<dbReference type="InterPro" id="IPR010131">
    <property type="entry name" value="MdtP/NodT-like"/>
</dbReference>
<name>A0A3S3YX59_9SPHI</name>